<gene>
    <name evidence="2" type="ORF">H5410_047090</name>
</gene>
<dbReference type="AlphaFoldDB" id="A0A9J5XI72"/>
<dbReference type="InterPro" id="IPR025558">
    <property type="entry name" value="DUF4283"/>
</dbReference>
<protein>
    <recommendedName>
        <fullName evidence="1">DUF4283 domain-containing protein</fullName>
    </recommendedName>
</protein>
<evidence type="ECO:0000313" key="2">
    <source>
        <dbReference type="EMBL" id="KAG5586656.1"/>
    </source>
</evidence>
<dbReference type="PANTHER" id="PTHR33233:SF17">
    <property type="entry name" value="DUF4283 DOMAIN-CONTAINING PROTEIN"/>
    <property type="match status" value="1"/>
</dbReference>
<evidence type="ECO:0000259" key="1">
    <source>
        <dbReference type="Pfam" id="PF14111"/>
    </source>
</evidence>
<organism evidence="2 3">
    <name type="scientific">Solanum commersonii</name>
    <name type="common">Commerson's wild potato</name>
    <name type="synonym">Commerson's nightshade</name>
    <dbReference type="NCBI Taxonomy" id="4109"/>
    <lineage>
        <taxon>Eukaryota</taxon>
        <taxon>Viridiplantae</taxon>
        <taxon>Streptophyta</taxon>
        <taxon>Embryophyta</taxon>
        <taxon>Tracheophyta</taxon>
        <taxon>Spermatophyta</taxon>
        <taxon>Magnoliopsida</taxon>
        <taxon>eudicotyledons</taxon>
        <taxon>Gunneridae</taxon>
        <taxon>Pentapetalae</taxon>
        <taxon>asterids</taxon>
        <taxon>lamiids</taxon>
        <taxon>Solanales</taxon>
        <taxon>Solanaceae</taxon>
        <taxon>Solanoideae</taxon>
        <taxon>Solaneae</taxon>
        <taxon>Solanum</taxon>
    </lineage>
</organism>
<dbReference type="Pfam" id="PF14111">
    <property type="entry name" value="DUF4283"/>
    <property type="match status" value="1"/>
</dbReference>
<proteinExistence type="predicted"/>
<feature type="domain" description="DUF4283" evidence="1">
    <location>
        <begin position="14"/>
        <end position="70"/>
    </location>
</feature>
<sequence length="95" mass="12002">MESWWFNWKRRMCIWKWKSGKPDLFYHDESYYVVKFHTIKDLNEVYYTEPYSINNRPIIFKPWTPNFSFKDEFPYEISLWVVFPNLPMHYSEESR</sequence>
<name>A0A9J5XI72_SOLCO</name>
<evidence type="ECO:0000313" key="3">
    <source>
        <dbReference type="Proteomes" id="UP000824120"/>
    </source>
</evidence>
<dbReference type="PANTHER" id="PTHR33233">
    <property type="entry name" value="ENDONUCLEASE/EXONUCLEASE/PHOSPHATASE"/>
    <property type="match status" value="1"/>
</dbReference>
<keyword evidence="3" id="KW-1185">Reference proteome</keyword>
<reference evidence="2 3" key="1">
    <citation type="submission" date="2020-09" db="EMBL/GenBank/DDBJ databases">
        <title>De no assembly of potato wild relative species, Solanum commersonii.</title>
        <authorList>
            <person name="Cho K."/>
        </authorList>
    </citation>
    <scope>NUCLEOTIDE SEQUENCE [LARGE SCALE GENOMIC DNA]</scope>
    <source>
        <strain evidence="2">LZ3.2</strain>
        <tissue evidence="2">Leaf</tissue>
    </source>
</reference>
<accession>A0A9J5XI72</accession>
<dbReference type="Proteomes" id="UP000824120">
    <property type="component" value="Chromosome 9"/>
</dbReference>
<dbReference type="EMBL" id="JACXVP010000009">
    <property type="protein sequence ID" value="KAG5586656.1"/>
    <property type="molecule type" value="Genomic_DNA"/>
</dbReference>
<dbReference type="OrthoDB" id="1939300at2759"/>
<comment type="caution">
    <text evidence="2">The sequence shown here is derived from an EMBL/GenBank/DDBJ whole genome shotgun (WGS) entry which is preliminary data.</text>
</comment>